<feature type="domain" description="ABC transporter" evidence="5">
    <location>
        <begin position="2"/>
        <end position="201"/>
    </location>
</feature>
<protein>
    <submittedName>
        <fullName evidence="6">ATP-binding cassette domain-containing protein</fullName>
    </submittedName>
</protein>
<dbReference type="Pfam" id="PF00005">
    <property type="entry name" value="ABC_tran"/>
    <property type="match status" value="1"/>
</dbReference>
<dbReference type="PANTHER" id="PTHR42788">
    <property type="entry name" value="TAURINE IMPORT ATP-BINDING PROTEIN-RELATED"/>
    <property type="match status" value="1"/>
</dbReference>
<keyword evidence="3" id="KW-0547">Nucleotide-binding</keyword>
<evidence type="ECO:0000256" key="1">
    <source>
        <dbReference type="ARBA" id="ARBA00005417"/>
    </source>
</evidence>
<proteinExistence type="inferred from homology"/>
<evidence type="ECO:0000256" key="3">
    <source>
        <dbReference type="ARBA" id="ARBA00022741"/>
    </source>
</evidence>
<dbReference type="PANTHER" id="PTHR42788:SF19">
    <property type="entry name" value="ALIPHATIC SULFONATES IMPORT ATP-BINDING PROTEIN SSUB 2"/>
    <property type="match status" value="1"/>
</dbReference>
<comment type="caution">
    <text evidence="6">The sequence shown here is derived from an EMBL/GenBank/DDBJ whole genome shotgun (WGS) entry which is preliminary data.</text>
</comment>
<evidence type="ECO:0000256" key="2">
    <source>
        <dbReference type="ARBA" id="ARBA00022448"/>
    </source>
</evidence>
<keyword evidence="4 6" id="KW-0067">ATP-binding</keyword>
<gene>
    <name evidence="6" type="ORF">O2N63_11280</name>
</gene>
<dbReference type="InterPro" id="IPR003593">
    <property type="entry name" value="AAA+_ATPase"/>
</dbReference>
<organism evidence="6 7">
    <name type="scientific">Aliiroseovarius salicola</name>
    <dbReference type="NCBI Taxonomy" id="3009082"/>
    <lineage>
        <taxon>Bacteria</taxon>
        <taxon>Pseudomonadati</taxon>
        <taxon>Pseudomonadota</taxon>
        <taxon>Alphaproteobacteria</taxon>
        <taxon>Rhodobacterales</taxon>
        <taxon>Paracoccaceae</taxon>
        <taxon>Aliiroseovarius</taxon>
    </lineage>
</organism>
<evidence type="ECO:0000313" key="6">
    <source>
        <dbReference type="EMBL" id="MDA5094667.1"/>
    </source>
</evidence>
<dbReference type="EMBL" id="JAQIIO010000005">
    <property type="protein sequence ID" value="MDA5094667.1"/>
    <property type="molecule type" value="Genomic_DNA"/>
</dbReference>
<dbReference type="RefSeq" id="WP_271054372.1">
    <property type="nucleotide sequence ID" value="NZ_JAQIIO010000005.1"/>
</dbReference>
<dbReference type="InterPro" id="IPR003439">
    <property type="entry name" value="ABC_transporter-like_ATP-bd"/>
</dbReference>
<dbReference type="GO" id="GO:0005524">
    <property type="term" value="F:ATP binding"/>
    <property type="evidence" value="ECO:0007669"/>
    <property type="project" value="UniProtKB-KW"/>
</dbReference>
<dbReference type="SMART" id="SM00382">
    <property type="entry name" value="AAA"/>
    <property type="match status" value="1"/>
</dbReference>
<keyword evidence="2" id="KW-0813">Transport</keyword>
<dbReference type="Gene3D" id="3.40.50.300">
    <property type="entry name" value="P-loop containing nucleotide triphosphate hydrolases"/>
    <property type="match status" value="1"/>
</dbReference>
<evidence type="ECO:0000256" key="4">
    <source>
        <dbReference type="ARBA" id="ARBA00022840"/>
    </source>
</evidence>
<evidence type="ECO:0000259" key="5">
    <source>
        <dbReference type="PROSITE" id="PS50893"/>
    </source>
</evidence>
<dbReference type="InterPro" id="IPR027417">
    <property type="entry name" value="P-loop_NTPase"/>
</dbReference>
<dbReference type="Proteomes" id="UP001528040">
    <property type="component" value="Unassembled WGS sequence"/>
</dbReference>
<name>A0ABT4W4D0_9RHOB</name>
<dbReference type="PROSITE" id="PS00211">
    <property type="entry name" value="ABC_TRANSPORTER_1"/>
    <property type="match status" value="1"/>
</dbReference>
<dbReference type="InterPro" id="IPR017871">
    <property type="entry name" value="ABC_transporter-like_CS"/>
</dbReference>
<keyword evidence="7" id="KW-1185">Reference proteome</keyword>
<evidence type="ECO:0000313" key="7">
    <source>
        <dbReference type="Proteomes" id="UP001528040"/>
    </source>
</evidence>
<reference evidence="6 7" key="1">
    <citation type="submission" date="2023-01" db="EMBL/GenBank/DDBJ databases">
        <authorList>
            <person name="Yoon J.-W."/>
        </authorList>
    </citation>
    <scope>NUCLEOTIDE SEQUENCE [LARGE SCALE GENOMIC DNA]</scope>
    <source>
        <strain evidence="6 7">KMU-50</strain>
    </source>
</reference>
<accession>A0ABT4W4D0</accession>
<sequence>MLKLDLLCKSFAGHSVLEDIHLDLRQGDRVAVMGPSGIGKTTLLRIIAGLDTRFRGVRKTPDEIALMFQNPTLLNWRTAEENLRIFHPDAGEREVRQALKQVGLEEKASHYPQQLSVGQQRRLALARCFLTAAPLVLLDEPFTSLDPSLRSEMLSLTREFLDQSNSTMVLVTHSHDEAIALGARCFQLFSEKKKSAELVAI</sequence>
<comment type="similarity">
    <text evidence="1">Belongs to the ABC transporter superfamily.</text>
</comment>
<dbReference type="PROSITE" id="PS50893">
    <property type="entry name" value="ABC_TRANSPORTER_2"/>
    <property type="match status" value="1"/>
</dbReference>
<dbReference type="InterPro" id="IPR050166">
    <property type="entry name" value="ABC_transporter_ATP-bind"/>
</dbReference>
<dbReference type="SUPFAM" id="SSF52540">
    <property type="entry name" value="P-loop containing nucleoside triphosphate hydrolases"/>
    <property type="match status" value="1"/>
</dbReference>